<name>X6NIU0_RETFI</name>
<feature type="compositionally biased region" description="Polar residues" evidence="1">
    <location>
        <begin position="120"/>
        <end position="134"/>
    </location>
</feature>
<keyword evidence="2" id="KW-0812">Transmembrane</keyword>
<evidence type="ECO:0000313" key="3">
    <source>
        <dbReference type="EMBL" id="ETO25659.1"/>
    </source>
</evidence>
<feature type="region of interest" description="Disordered" evidence="1">
    <location>
        <begin position="82"/>
        <end position="105"/>
    </location>
</feature>
<keyword evidence="2" id="KW-0472">Membrane</keyword>
<keyword evidence="4" id="KW-1185">Reference proteome</keyword>
<feature type="region of interest" description="Disordered" evidence="1">
    <location>
        <begin position="120"/>
        <end position="140"/>
    </location>
</feature>
<keyword evidence="2" id="KW-1133">Transmembrane helix</keyword>
<gene>
    <name evidence="3" type="ORF">RFI_11478</name>
</gene>
<feature type="compositionally biased region" description="Low complexity" evidence="1">
    <location>
        <begin position="161"/>
        <end position="182"/>
    </location>
</feature>
<feature type="region of interest" description="Disordered" evidence="1">
    <location>
        <begin position="159"/>
        <end position="230"/>
    </location>
</feature>
<dbReference type="Proteomes" id="UP000023152">
    <property type="component" value="Unassembled WGS sequence"/>
</dbReference>
<accession>X6NIU0</accession>
<feature type="transmembrane region" description="Helical" evidence="2">
    <location>
        <begin position="15"/>
        <end position="36"/>
    </location>
</feature>
<evidence type="ECO:0000256" key="2">
    <source>
        <dbReference type="SAM" id="Phobius"/>
    </source>
</evidence>
<protein>
    <submittedName>
        <fullName evidence="3">Uncharacterized protein</fullName>
    </submittedName>
</protein>
<sequence length="280" mass="31958">MSRVHDLLYVREETFLSALCVLCLFVIYTTSVAVSFQNLYILDHATTFVIAIGIRSCVYYLLVLIGTTWVLYQQKVTNHSSMRSRSQTLRRRRRTGDDERESNSVKTRRFGWSLTTVETSFPGSCPRQETQHQQGVHDSDMSIADLTVKIETTVINSMQLTPNDNTNNNDRNTVTTTDSNNNKSCDGICNNPSNLAPTKANERTSVTEVQQREGGQKNEPGLRSQDNVASKKNKFHLDFGRHEMDWTNQYSMFDLISDKNGEFVLFMRMLAIESKYLLAL</sequence>
<reference evidence="3 4" key="1">
    <citation type="journal article" date="2013" name="Curr. Biol.">
        <title>The Genome of the Foraminiferan Reticulomyxa filosa.</title>
        <authorList>
            <person name="Glockner G."/>
            <person name="Hulsmann N."/>
            <person name="Schleicher M."/>
            <person name="Noegel A.A."/>
            <person name="Eichinger L."/>
            <person name="Gallinger C."/>
            <person name="Pawlowski J."/>
            <person name="Sierra R."/>
            <person name="Euteneuer U."/>
            <person name="Pillet L."/>
            <person name="Moustafa A."/>
            <person name="Platzer M."/>
            <person name="Groth M."/>
            <person name="Szafranski K."/>
            <person name="Schliwa M."/>
        </authorList>
    </citation>
    <scope>NUCLEOTIDE SEQUENCE [LARGE SCALE GENOMIC DNA]</scope>
</reference>
<comment type="caution">
    <text evidence="3">The sequence shown here is derived from an EMBL/GenBank/DDBJ whole genome shotgun (WGS) entry which is preliminary data.</text>
</comment>
<feature type="transmembrane region" description="Helical" evidence="2">
    <location>
        <begin position="48"/>
        <end position="72"/>
    </location>
</feature>
<evidence type="ECO:0000313" key="4">
    <source>
        <dbReference type="Proteomes" id="UP000023152"/>
    </source>
</evidence>
<feature type="non-terminal residue" evidence="3">
    <location>
        <position position="280"/>
    </location>
</feature>
<proteinExistence type="predicted"/>
<evidence type="ECO:0000256" key="1">
    <source>
        <dbReference type="SAM" id="MobiDB-lite"/>
    </source>
</evidence>
<organism evidence="3 4">
    <name type="scientific">Reticulomyxa filosa</name>
    <dbReference type="NCBI Taxonomy" id="46433"/>
    <lineage>
        <taxon>Eukaryota</taxon>
        <taxon>Sar</taxon>
        <taxon>Rhizaria</taxon>
        <taxon>Retaria</taxon>
        <taxon>Foraminifera</taxon>
        <taxon>Monothalamids</taxon>
        <taxon>Reticulomyxidae</taxon>
        <taxon>Reticulomyxa</taxon>
    </lineage>
</organism>
<dbReference type="EMBL" id="ASPP01008360">
    <property type="protein sequence ID" value="ETO25659.1"/>
    <property type="molecule type" value="Genomic_DNA"/>
</dbReference>
<dbReference type="AlphaFoldDB" id="X6NIU0"/>